<feature type="compositionally biased region" description="Acidic residues" evidence="1">
    <location>
        <begin position="365"/>
        <end position="387"/>
    </location>
</feature>
<feature type="region of interest" description="Disordered" evidence="1">
    <location>
        <begin position="757"/>
        <end position="794"/>
    </location>
</feature>
<sequence length="794" mass="87527">MPKVRVSSKFFGEEWARLWGKDFVEGEVVGGWKKTRLRVKWEDGITTSIEREHLEQDFSPPSPKKVKKELTLEELQVAVAEKTERLLLRQKILEELKRVHSKLTDQRTEPPFSSNGADRSADGFPVDETAEPSFSSADRSADGFPVDETAEPSFSSAVTVPLMEETAKPSFSSAVTVPLMEETAKPSFSSAVTLPLLEETAEPSFSSADRSELEETAEPSFSSADRSADGFSVDETAEPSFSSAVTVPLMEETAEPSFSSAVTVPLMEETAKHSFSSADRSGDEFSVDETAEPSFSSAVTVPLMEETAEPSFSSAVTVPLLKETAEPSFSSADPPSEGSMTLSLVNDYINEQSDVSLGSIEDADYLPESDDSLESTTDDGEAEEVLEQNENNSVTQTYGAQGKPTKDGHRKRVHGEELEVAQALALPKGFARTAKLNRLRYKGRLVHLQEEEEKEKLPCPQCGKFLSPAYLSHHVKKNCPCRTNDSKILSKGARKAARWTIPLPTSVGTPAFQDRVLRTIRLDEVGKLATSSNPIVLYGYALFRQHGHSQHLMNMVSNRMREMARLLIGVRQVLGAADVGFEDILSPAHVDVVFTAIRDIAGWNEETFFFQNPETARKLVMGTKKIALLLSGEHVKLDQMEISDRYRKFALILGQESTSVITSHALRGRVKTKMNKEYASPIFIQTTQAVSRKPSPPTLPLLGLPQSTEALENVVTPAFTTEMATKDFTPIATQTTAKSMFPMENVVPVTKAFTMKNSARVSATDDNDDEGNNEDDDEDEEMIDGDEEFDMERD</sequence>
<name>A0A7R8WJ73_9CRUS</name>
<evidence type="ECO:0000256" key="1">
    <source>
        <dbReference type="SAM" id="MobiDB-lite"/>
    </source>
</evidence>
<accession>A0A7R8WJ73</accession>
<dbReference type="EMBL" id="OB665082">
    <property type="protein sequence ID" value="CAD7232746.1"/>
    <property type="molecule type" value="Genomic_DNA"/>
</dbReference>
<dbReference type="OrthoDB" id="6767710at2759"/>
<feature type="compositionally biased region" description="Acidic residues" evidence="1">
    <location>
        <begin position="765"/>
        <end position="794"/>
    </location>
</feature>
<feature type="region of interest" description="Disordered" evidence="1">
    <location>
        <begin position="103"/>
        <end position="154"/>
    </location>
</feature>
<protein>
    <submittedName>
        <fullName evidence="2">Uncharacterized protein</fullName>
    </submittedName>
</protein>
<reference evidence="2" key="1">
    <citation type="submission" date="2020-11" db="EMBL/GenBank/DDBJ databases">
        <authorList>
            <person name="Tran Van P."/>
        </authorList>
    </citation>
    <scope>NUCLEOTIDE SEQUENCE</scope>
</reference>
<dbReference type="PANTHER" id="PTHR33480">
    <property type="entry name" value="SET DOMAIN-CONTAINING PROTEIN-RELATED"/>
    <property type="match status" value="1"/>
</dbReference>
<dbReference type="AlphaFoldDB" id="A0A7R8WJ73"/>
<organism evidence="2">
    <name type="scientific">Cyprideis torosa</name>
    <dbReference type="NCBI Taxonomy" id="163714"/>
    <lineage>
        <taxon>Eukaryota</taxon>
        <taxon>Metazoa</taxon>
        <taxon>Ecdysozoa</taxon>
        <taxon>Arthropoda</taxon>
        <taxon>Crustacea</taxon>
        <taxon>Oligostraca</taxon>
        <taxon>Ostracoda</taxon>
        <taxon>Podocopa</taxon>
        <taxon>Podocopida</taxon>
        <taxon>Cytherocopina</taxon>
        <taxon>Cytheroidea</taxon>
        <taxon>Cytherideidae</taxon>
        <taxon>Cyprideis</taxon>
    </lineage>
</organism>
<proteinExistence type="predicted"/>
<feature type="region of interest" description="Disordered" evidence="1">
    <location>
        <begin position="200"/>
        <end position="241"/>
    </location>
</feature>
<feature type="compositionally biased region" description="Polar residues" evidence="1">
    <location>
        <begin position="388"/>
        <end position="399"/>
    </location>
</feature>
<evidence type="ECO:0000313" key="2">
    <source>
        <dbReference type="EMBL" id="CAD7232746.1"/>
    </source>
</evidence>
<gene>
    <name evidence="2" type="ORF">CTOB1V02_LOCUS10574</name>
</gene>
<feature type="region of interest" description="Disordered" evidence="1">
    <location>
        <begin position="365"/>
        <end position="413"/>
    </location>
</feature>